<accession>A0ABP0YV65</accession>
<sequence>MGRKQTSPSASGEWFTNPNFPKFLNSLPHSRRHPPLARLFVSASSLSQRFSICPALQVADQ</sequence>
<evidence type="ECO:0000313" key="1">
    <source>
        <dbReference type="EMBL" id="CAK9324423.1"/>
    </source>
</evidence>
<dbReference type="Proteomes" id="UP001642487">
    <property type="component" value="Chromosome 6"/>
</dbReference>
<keyword evidence="2" id="KW-1185">Reference proteome</keyword>
<evidence type="ECO:0000313" key="2">
    <source>
        <dbReference type="Proteomes" id="UP001642487"/>
    </source>
</evidence>
<gene>
    <name evidence="1" type="ORF">CITCOLO1_LOCUS16657</name>
</gene>
<organism evidence="1 2">
    <name type="scientific">Citrullus colocynthis</name>
    <name type="common">colocynth</name>
    <dbReference type="NCBI Taxonomy" id="252529"/>
    <lineage>
        <taxon>Eukaryota</taxon>
        <taxon>Viridiplantae</taxon>
        <taxon>Streptophyta</taxon>
        <taxon>Embryophyta</taxon>
        <taxon>Tracheophyta</taxon>
        <taxon>Spermatophyta</taxon>
        <taxon>Magnoliopsida</taxon>
        <taxon>eudicotyledons</taxon>
        <taxon>Gunneridae</taxon>
        <taxon>Pentapetalae</taxon>
        <taxon>rosids</taxon>
        <taxon>fabids</taxon>
        <taxon>Cucurbitales</taxon>
        <taxon>Cucurbitaceae</taxon>
        <taxon>Benincaseae</taxon>
        <taxon>Citrullus</taxon>
    </lineage>
</organism>
<proteinExistence type="predicted"/>
<dbReference type="EMBL" id="OZ021740">
    <property type="protein sequence ID" value="CAK9324423.1"/>
    <property type="molecule type" value="Genomic_DNA"/>
</dbReference>
<protein>
    <submittedName>
        <fullName evidence="1">Uncharacterized protein</fullName>
    </submittedName>
</protein>
<name>A0ABP0YV65_9ROSI</name>
<reference evidence="1 2" key="1">
    <citation type="submission" date="2024-03" db="EMBL/GenBank/DDBJ databases">
        <authorList>
            <person name="Gkanogiannis A."/>
            <person name="Becerra Lopez-Lavalle L."/>
        </authorList>
    </citation>
    <scope>NUCLEOTIDE SEQUENCE [LARGE SCALE GENOMIC DNA]</scope>
</reference>